<proteinExistence type="predicted"/>
<dbReference type="GO" id="GO:0016787">
    <property type="term" value="F:hydrolase activity"/>
    <property type="evidence" value="ECO:0007669"/>
    <property type="project" value="UniProtKB-KW"/>
</dbReference>
<evidence type="ECO:0000256" key="3">
    <source>
        <dbReference type="ARBA" id="ARBA00022801"/>
    </source>
</evidence>
<dbReference type="CDD" id="cd06262">
    <property type="entry name" value="metallo-hydrolase-like_MBL-fold"/>
    <property type="match status" value="1"/>
</dbReference>
<dbReference type="OrthoDB" id="9802248at2"/>
<keyword evidence="4" id="KW-0862">Zinc</keyword>
<accession>A0A1I3IDY3</accession>
<gene>
    <name evidence="6" type="ORF">SAMN04487775_101533</name>
</gene>
<evidence type="ECO:0000259" key="5">
    <source>
        <dbReference type="SMART" id="SM00849"/>
    </source>
</evidence>
<dbReference type="SUPFAM" id="SSF56281">
    <property type="entry name" value="Metallo-hydrolase/oxidoreductase"/>
    <property type="match status" value="1"/>
</dbReference>
<reference evidence="7" key="1">
    <citation type="submission" date="2016-10" db="EMBL/GenBank/DDBJ databases">
        <authorList>
            <person name="Varghese N."/>
            <person name="Submissions S."/>
        </authorList>
    </citation>
    <scope>NUCLEOTIDE SEQUENCE [LARGE SCALE GENOMIC DNA]</scope>
    <source>
        <strain evidence="7">XBD1002</strain>
    </source>
</reference>
<dbReference type="InterPro" id="IPR001279">
    <property type="entry name" value="Metallo-B-lactamas"/>
</dbReference>
<dbReference type="Proteomes" id="UP000182737">
    <property type="component" value="Unassembled WGS sequence"/>
</dbReference>
<dbReference type="PANTHER" id="PTHR46233:SF3">
    <property type="entry name" value="HYDROXYACYLGLUTATHIONE HYDROLASE GLOC"/>
    <property type="match status" value="1"/>
</dbReference>
<dbReference type="InterPro" id="IPR051453">
    <property type="entry name" value="MBL_Glyoxalase_II"/>
</dbReference>
<evidence type="ECO:0000256" key="2">
    <source>
        <dbReference type="ARBA" id="ARBA00022723"/>
    </source>
</evidence>
<sequence length="217" mass="23100">MKLHILHTGVLKVNTLIVPIENNQCFVVDPAACPLSGDSTIITDYLKSHKLECEGIVLTHTHFDHITGVAELKAAYPAAKVYVHEAEAGELTGSGVAGPMNQSVLRFFGAPELLGIVGAQPAADVLMRDGMSVFGWKVIHTPGHTPGSVCLYKADAGEEGQGVLISGDTMFDYGGYGRTDMYGGDEAEIQRSLARLHGEVPAGTLVYPGHDSFGFMM</sequence>
<dbReference type="EMBL" id="FORI01000001">
    <property type="protein sequence ID" value="SFI46142.1"/>
    <property type="molecule type" value="Genomic_DNA"/>
</dbReference>
<dbReference type="SMART" id="SM00849">
    <property type="entry name" value="Lactamase_B"/>
    <property type="match status" value="1"/>
</dbReference>
<evidence type="ECO:0000313" key="7">
    <source>
        <dbReference type="Proteomes" id="UP000182737"/>
    </source>
</evidence>
<name>A0A1I3IDY3_9SPIR</name>
<organism evidence="6 7">
    <name type="scientific">Treponema bryantii</name>
    <dbReference type="NCBI Taxonomy" id="163"/>
    <lineage>
        <taxon>Bacteria</taxon>
        <taxon>Pseudomonadati</taxon>
        <taxon>Spirochaetota</taxon>
        <taxon>Spirochaetia</taxon>
        <taxon>Spirochaetales</taxon>
        <taxon>Treponemataceae</taxon>
        <taxon>Treponema</taxon>
    </lineage>
</organism>
<dbReference type="InterPro" id="IPR036866">
    <property type="entry name" value="RibonucZ/Hydroxyglut_hydro"/>
</dbReference>
<evidence type="ECO:0000256" key="4">
    <source>
        <dbReference type="ARBA" id="ARBA00022833"/>
    </source>
</evidence>
<comment type="cofactor">
    <cofactor evidence="1">
        <name>Zn(2+)</name>
        <dbReference type="ChEBI" id="CHEBI:29105"/>
    </cofactor>
</comment>
<keyword evidence="7" id="KW-1185">Reference proteome</keyword>
<evidence type="ECO:0000256" key="1">
    <source>
        <dbReference type="ARBA" id="ARBA00001947"/>
    </source>
</evidence>
<dbReference type="GO" id="GO:0046872">
    <property type="term" value="F:metal ion binding"/>
    <property type="evidence" value="ECO:0007669"/>
    <property type="project" value="UniProtKB-KW"/>
</dbReference>
<dbReference type="PANTHER" id="PTHR46233">
    <property type="entry name" value="HYDROXYACYLGLUTATHIONE HYDROLASE GLOC"/>
    <property type="match status" value="1"/>
</dbReference>
<dbReference type="Gene3D" id="3.60.15.10">
    <property type="entry name" value="Ribonuclease Z/Hydroxyacylglutathione hydrolase-like"/>
    <property type="match status" value="1"/>
</dbReference>
<dbReference type="AlphaFoldDB" id="A0A1I3IDY3"/>
<keyword evidence="2" id="KW-0479">Metal-binding</keyword>
<feature type="domain" description="Metallo-beta-lactamase" evidence="5">
    <location>
        <begin position="12"/>
        <end position="210"/>
    </location>
</feature>
<protein>
    <submittedName>
        <fullName evidence="6">Glyoxylase, beta-lactamase superfamily II</fullName>
    </submittedName>
</protein>
<dbReference type="RefSeq" id="WP_143090482.1">
    <property type="nucleotide sequence ID" value="NZ_FORI01000001.1"/>
</dbReference>
<evidence type="ECO:0000313" key="6">
    <source>
        <dbReference type="EMBL" id="SFI46142.1"/>
    </source>
</evidence>
<keyword evidence="3" id="KW-0378">Hydrolase</keyword>
<dbReference type="Pfam" id="PF00753">
    <property type="entry name" value="Lactamase_B"/>
    <property type="match status" value="1"/>
</dbReference>